<comment type="caution">
    <text evidence="2">The sequence shown here is derived from an EMBL/GenBank/DDBJ whole genome shotgun (WGS) entry which is preliminary data.</text>
</comment>
<dbReference type="AlphaFoldDB" id="A0A9P4UT16"/>
<proteinExistence type="predicted"/>
<evidence type="ECO:0000256" key="1">
    <source>
        <dbReference type="SAM" id="SignalP"/>
    </source>
</evidence>
<feature type="chain" id="PRO_5040182741" evidence="1">
    <location>
        <begin position="23"/>
        <end position="342"/>
    </location>
</feature>
<gene>
    <name evidence="2" type="ORF">EJ04DRAFT_595306</name>
</gene>
<keyword evidence="3" id="KW-1185">Reference proteome</keyword>
<evidence type="ECO:0000313" key="3">
    <source>
        <dbReference type="Proteomes" id="UP000799444"/>
    </source>
</evidence>
<keyword evidence="1" id="KW-0732">Signal</keyword>
<name>A0A9P4UT16_9PLEO</name>
<dbReference type="EMBL" id="ML996338">
    <property type="protein sequence ID" value="KAF2727347.1"/>
    <property type="molecule type" value="Genomic_DNA"/>
</dbReference>
<accession>A0A9P4UT16</accession>
<sequence>MRFTQLLSGLLSAVSILQGTLSTPVPGVQLAKRYSGTPAGKLGDGGPDTTDYPSDDEIRSVIMNVEGPFIFFSQIGPSVPAYDFARSIGGAGIRQAFPIGWCSQNGRSSQWLQDFWDRGSGVYAEIVKGEVFFVAPFDNKIDRCRTWSRTELPTLMDNVNVPKITLVDYTNTENRKTIWERTPESIAALLAKREESLHQLFKRADDKFCFDWDGYGDDPGDPNGDPTLYIPYYPGRCDVNITQYQKNQPDTNPNPTYHLDITITDAQDETIGKLQFADAPDGQDVNAESRLPDPLVVKTGANDDDELLFEYEGQSWGSNNQDNCIFGTFNGGVRNGDCSFTC</sequence>
<feature type="signal peptide" evidence="1">
    <location>
        <begin position="1"/>
        <end position="22"/>
    </location>
</feature>
<dbReference type="Proteomes" id="UP000799444">
    <property type="component" value="Unassembled WGS sequence"/>
</dbReference>
<protein>
    <submittedName>
        <fullName evidence="2">Uncharacterized protein</fullName>
    </submittedName>
</protein>
<dbReference type="OrthoDB" id="2119228at2759"/>
<reference evidence="2" key="1">
    <citation type="journal article" date="2020" name="Stud. Mycol.">
        <title>101 Dothideomycetes genomes: a test case for predicting lifestyles and emergence of pathogens.</title>
        <authorList>
            <person name="Haridas S."/>
            <person name="Albert R."/>
            <person name="Binder M."/>
            <person name="Bloem J."/>
            <person name="Labutti K."/>
            <person name="Salamov A."/>
            <person name="Andreopoulos B."/>
            <person name="Baker S."/>
            <person name="Barry K."/>
            <person name="Bills G."/>
            <person name="Bluhm B."/>
            <person name="Cannon C."/>
            <person name="Castanera R."/>
            <person name="Culley D."/>
            <person name="Daum C."/>
            <person name="Ezra D."/>
            <person name="Gonzalez J."/>
            <person name="Henrissat B."/>
            <person name="Kuo A."/>
            <person name="Liang C."/>
            <person name="Lipzen A."/>
            <person name="Lutzoni F."/>
            <person name="Magnuson J."/>
            <person name="Mondo S."/>
            <person name="Nolan M."/>
            <person name="Ohm R."/>
            <person name="Pangilinan J."/>
            <person name="Park H.-J."/>
            <person name="Ramirez L."/>
            <person name="Alfaro M."/>
            <person name="Sun H."/>
            <person name="Tritt A."/>
            <person name="Yoshinaga Y."/>
            <person name="Zwiers L.-H."/>
            <person name="Turgeon B."/>
            <person name="Goodwin S."/>
            <person name="Spatafora J."/>
            <person name="Crous P."/>
            <person name="Grigoriev I."/>
        </authorList>
    </citation>
    <scope>NUCLEOTIDE SEQUENCE</scope>
    <source>
        <strain evidence="2">CBS 125425</strain>
    </source>
</reference>
<organism evidence="2 3">
    <name type="scientific">Polyplosphaeria fusca</name>
    <dbReference type="NCBI Taxonomy" id="682080"/>
    <lineage>
        <taxon>Eukaryota</taxon>
        <taxon>Fungi</taxon>
        <taxon>Dikarya</taxon>
        <taxon>Ascomycota</taxon>
        <taxon>Pezizomycotina</taxon>
        <taxon>Dothideomycetes</taxon>
        <taxon>Pleosporomycetidae</taxon>
        <taxon>Pleosporales</taxon>
        <taxon>Tetraplosphaeriaceae</taxon>
        <taxon>Polyplosphaeria</taxon>
    </lineage>
</organism>
<evidence type="ECO:0000313" key="2">
    <source>
        <dbReference type="EMBL" id="KAF2727347.1"/>
    </source>
</evidence>